<dbReference type="AlphaFoldDB" id="A0A0C9UQM4"/>
<dbReference type="EMBL" id="KN837173">
    <property type="protein sequence ID" value="KIJ37004.1"/>
    <property type="molecule type" value="Genomic_DNA"/>
</dbReference>
<reference evidence="2 3" key="1">
    <citation type="submission" date="2014-06" db="EMBL/GenBank/DDBJ databases">
        <title>Evolutionary Origins and Diversification of the Mycorrhizal Mutualists.</title>
        <authorList>
            <consortium name="DOE Joint Genome Institute"/>
            <consortium name="Mycorrhizal Genomics Consortium"/>
            <person name="Kohler A."/>
            <person name="Kuo A."/>
            <person name="Nagy L.G."/>
            <person name="Floudas D."/>
            <person name="Copeland A."/>
            <person name="Barry K.W."/>
            <person name="Cichocki N."/>
            <person name="Veneault-Fourrey C."/>
            <person name="LaButti K."/>
            <person name="Lindquist E.A."/>
            <person name="Lipzen A."/>
            <person name="Lundell T."/>
            <person name="Morin E."/>
            <person name="Murat C."/>
            <person name="Riley R."/>
            <person name="Ohm R."/>
            <person name="Sun H."/>
            <person name="Tunlid A."/>
            <person name="Henrissat B."/>
            <person name="Grigoriev I.V."/>
            <person name="Hibbett D.S."/>
            <person name="Martin F."/>
        </authorList>
    </citation>
    <scope>NUCLEOTIDE SEQUENCE [LARGE SCALE GENOMIC DNA]</scope>
    <source>
        <strain evidence="2 3">SS14</strain>
    </source>
</reference>
<dbReference type="PANTHER" id="PTHR47332">
    <property type="entry name" value="SET DOMAIN-CONTAINING PROTEIN 5"/>
    <property type="match status" value="1"/>
</dbReference>
<keyword evidence="1" id="KW-1133">Transmembrane helix</keyword>
<protein>
    <recommendedName>
        <fullName evidence="4">SET domain-containing protein</fullName>
    </recommendedName>
</protein>
<name>A0A0C9UQM4_SPHS4</name>
<gene>
    <name evidence="2" type="ORF">M422DRAFT_178684</name>
</gene>
<dbReference type="InterPro" id="IPR046341">
    <property type="entry name" value="SET_dom_sf"/>
</dbReference>
<dbReference type="InterPro" id="IPR053185">
    <property type="entry name" value="SET_domain_protein"/>
</dbReference>
<feature type="transmembrane region" description="Helical" evidence="1">
    <location>
        <begin position="16"/>
        <end position="33"/>
    </location>
</feature>
<dbReference type="SUPFAM" id="SSF82199">
    <property type="entry name" value="SET domain"/>
    <property type="match status" value="1"/>
</dbReference>
<feature type="non-terminal residue" evidence="2">
    <location>
        <position position="1"/>
    </location>
</feature>
<evidence type="ECO:0008006" key="4">
    <source>
        <dbReference type="Google" id="ProtNLM"/>
    </source>
</evidence>
<evidence type="ECO:0000313" key="3">
    <source>
        <dbReference type="Proteomes" id="UP000054279"/>
    </source>
</evidence>
<sequence length="211" mass="24186">KNRWHPWTQEPYCVEAYGYIVLCIFASTVFAGGRGISIIITPLVADTISQSAVFEESDTLDLYDTNNSRDLRSARTERTRNRPYWKSNIHRGQKILVHTPLLVIHRMVNDILPLADRLELQQEAVARLPKASQYLFIELHGHVENIDKIEDIIITNSFGIPLGDYNEIRNGVFPETVRLNHACRPNSAYYFNTNTLSHHVHATKLPPVVRI</sequence>
<organism evidence="2 3">
    <name type="scientific">Sphaerobolus stellatus (strain SS14)</name>
    <dbReference type="NCBI Taxonomy" id="990650"/>
    <lineage>
        <taxon>Eukaryota</taxon>
        <taxon>Fungi</taxon>
        <taxon>Dikarya</taxon>
        <taxon>Basidiomycota</taxon>
        <taxon>Agaricomycotina</taxon>
        <taxon>Agaricomycetes</taxon>
        <taxon>Phallomycetidae</taxon>
        <taxon>Geastrales</taxon>
        <taxon>Sphaerobolaceae</taxon>
        <taxon>Sphaerobolus</taxon>
    </lineage>
</organism>
<evidence type="ECO:0000256" key="1">
    <source>
        <dbReference type="SAM" id="Phobius"/>
    </source>
</evidence>
<keyword evidence="3" id="KW-1185">Reference proteome</keyword>
<dbReference type="PANTHER" id="PTHR47332:SF6">
    <property type="entry name" value="SET DOMAIN-CONTAINING PROTEIN"/>
    <property type="match status" value="1"/>
</dbReference>
<dbReference type="HOGENOM" id="CLU_1307516_0_0_1"/>
<keyword evidence="1" id="KW-0472">Membrane</keyword>
<dbReference type="Proteomes" id="UP000054279">
    <property type="component" value="Unassembled WGS sequence"/>
</dbReference>
<dbReference type="Gene3D" id="2.170.270.10">
    <property type="entry name" value="SET domain"/>
    <property type="match status" value="1"/>
</dbReference>
<keyword evidence="1" id="KW-0812">Transmembrane</keyword>
<dbReference type="OrthoDB" id="265717at2759"/>
<accession>A0A0C9UQM4</accession>
<proteinExistence type="predicted"/>
<evidence type="ECO:0000313" key="2">
    <source>
        <dbReference type="EMBL" id="KIJ37004.1"/>
    </source>
</evidence>